<reference evidence="1 2" key="1">
    <citation type="submission" date="2019-10" db="EMBL/GenBank/DDBJ databases">
        <title>Rubrobacter sp nov SCSIO 52090 isolated from a deep-sea sediment in the South China Sea.</title>
        <authorList>
            <person name="Chen R.W."/>
        </authorList>
    </citation>
    <scope>NUCLEOTIDE SEQUENCE [LARGE SCALE GENOMIC DNA]</scope>
    <source>
        <strain evidence="1 2">SCSIO 52909</strain>
    </source>
</reference>
<organism evidence="1 2">
    <name type="scientific">Rubrobacter tropicus</name>
    <dbReference type="NCBI Taxonomy" id="2653851"/>
    <lineage>
        <taxon>Bacteria</taxon>
        <taxon>Bacillati</taxon>
        <taxon>Actinomycetota</taxon>
        <taxon>Rubrobacteria</taxon>
        <taxon>Rubrobacterales</taxon>
        <taxon>Rubrobacteraceae</taxon>
        <taxon>Rubrobacter</taxon>
    </lineage>
</organism>
<protein>
    <submittedName>
        <fullName evidence="1">Uncharacterized protein</fullName>
    </submittedName>
</protein>
<dbReference type="RefSeq" id="WP_166178562.1">
    <property type="nucleotide sequence ID" value="NZ_CP045119.1"/>
</dbReference>
<evidence type="ECO:0000313" key="2">
    <source>
        <dbReference type="Proteomes" id="UP000501452"/>
    </source>
</evidence>
<evidence type="ECO:0000313" key="1">
    <source>
        <dbReference type="EMBL" id="QIN84411.1"/>
    </source>
</evidence>
<name>A0A6G8QDD4_9ACTN</name>
<gene>
    <name evidence="1" type="ORF">GBA63_18520</name>
</gene>
<accession>A0A6G8QDD4</accession>
<dbReference type="InterPro" id="IPR027417">
    <property type="entry name" value="P-loop_NTPase"/>
</dbReference>
<dbReference type="EMBL" id="CP045119">
    <property type="protein sequence ID" value="QIN84411.1"/>
    <property type="molecule type" value="Genomic_DNA"/>
</dbReference>
<keyword evidence="2" id="KW-1185">Reference proteome</keyword>
<dbReference type="Gene3D" id="3.40.50.300">
    <property type="entry name" value="P-loop containing nucleotide triphosphate hydrolases"/>
    <property type="match status" value="1"/>
</dbReference>
<dbReference type="SUPFAM" id="SSF52540">
    <property type="entry name" value="P-loop containing nucleoside triphosphate hydrolases"/>
    <property type="match status" value="1"/>
</dbReference>
<sequence length="1239" mass="137048">MTSEEVERLTGRDFGPAGFASMCNAIAWASAKRRPSSLPSFTERVNVPDGGVDAEWETEVPEGDGTSALLGSGWNVFQYKQRDIATANRGTLLSKLKSDLKGAIKDLCENAKRCPDRYVLFVNLDLTHDEKRQLRENILEGYDKPEAVRVEIAGAAEIATFLTDMPHLRFAYLGTPGFSAVETEWNAHASRKPFGAGVDLVGRATEMESVTSFLEDQGARAMVLAGPQGMGKTRLALEAAKRNRPFETIVAVEPRSLELGDLLMLGSCDNEVVLILDDPDPDKAEELVHGALAIEGLKLLIVLPTPEDAPAPNFGQDDRVSTLKLEPLPVERAGELLRAAGPSLDFGLEQWVIERAGGNPDILLTAASVGPDLRARAGSFSEQVGKAFERRVKRKLGEEALKVLTLLSLLPQVGVARAALEELEAVLENFGDGATKHDILGTLDSLVAAGLVRPRGSYAEVTPTFFANHLCAMALRGRASELVGLFSALSDRARRRMIRRLQGLTVEEASLFWDAMLNSSGPLRDLPSAWSLPDLLRPAASAEPGRFVDMVWRGLSVMSRQERREIAGYERQQLVWALQECLYRRETAQTALRCLGLLAEAETDDHGSNATSVFCESFFWTNPQFPLTLDRRLLLLREMFEKEEFVGMRTLAVKAIEGSIPQRGMMLFVSQGPTPLDTAPPMTSDEISRYVEALVGLLMDVARSDDPEAADAAMAVLPKSIATSAFYARPRVAVERLETAVEWALTQEVAIPVADLAFQLRRVRDGLSRPGTEPGGETQKPVEDVDRLMERLDSGSFPVRLKRLAGEWTFEDYDREVDEHGHNLERGARKLRDLAQEILDNPEQLTDDLLDWLLSQEAEKSHVFFWQFGKLDTEKRWLAKVESLGSRDGGADPFGAYLAGLAEHDRASVEDQLDELSETREVSDLAILVATSRLGGSVPGIERIGVLLSEGRANPGLVERILHGRWTEPLESEDCLKLLRLLATPDLEHAMVAVRVANFWDLIEKPLEGELANFVWRCLEAARSSSDHDDYDLDRLSAALARRDPERGFRLLETLLRRADAAGWEPFGDRRENELWATLRGIDRERAIRLVISSAVGPQRRIIGVPQLLQGVLDQEADRDLLIALADQDERQAETIARSITAAVTGFWPVAVGLLARYPDNVDIQDGVALGAHRIRGGIISHWGPSFGQTESVLEDVERVLGDRETPEAAKPWLREFAAFLREKAEKERIEEIDEDIDL</sequence>
<dbReference type="KEGG" id="rub:GBA63_18520"/>
<proteinExistence type="predicted"/>
<dbReference type="Proteomes" id="UP000501452">
    <property type="component" value="Chromosome"/>
</dbReference>
<dbReference type="AlphaFoldDB" id="A0A6G8QDD4"/>